<proteinExistence type="predicted"/>
<dbReference type="SUPFAM" id="SSF46689">
    <property type="entry name" value="Homeodomain-like"/>
    <property type="match status" value="1"/>
</dbReference>
<comment type="caution">
    <text evidence="4">The sequence shown here is derived from an EMBL/GenBank/DDBJ whole genome shotgun (WGS) entry which is preliminary data.</text>
</comment>
<feature type="domain" description="HTH tetR-type" evidence="3">
    <location>
        <begin position="1"/>
        <end position="61"/>
    </location>
</feature>
<dbReference type="PANTHER" id="PTHR43479">
    <property type="entry name" value="ACREF/ENVCD OPERON REPRESSOR-RELATED"/>
    <property type="match status" value="1"/>
</dbReference>
<dbReference type="Pfam" id="PF00440">
    <property type="entry name" value="TetR_N"/>
    <property type="match status" value="1"/>
</dbReference>
<dbReference type="GO" id="GO:0003677">
    <property type="term" value="F:DNA binding"/>
    <property type="evidence" value="ECO:0007669"/>
    <property type="project" value="UniProtKB-UniRule"/>
</dbReference>
<reference evidence="4 5" key="1">
    <citation type="submission" date="2020-07" db="EMBL/GenBank/DDBJ databases">
        <title>Characterization and genome sequencing of isolate MD1, a novel member within the family Lachnospiraceae.</title>
        <authorList>
            <person name="Rettenmaier R."/>
            <person name="Di Bello L."/>
            <person name="Zinser C."/>
            <person name="Scheitz K."/>
            <person name="Liebl W."/>
            <person name="Zverlov V."/>
        </authorList>
    </citation>
    <scope>NUCLEOTIDE SEQUENCE [LARGE SCALE GENOMIC DNA]</scope>
    <source>
        <strain evidence="4 5">MD1</strain>
    </source>
</reference>
<feature type="DNA-binding region" description="H-T-H motif" evidence="2">
    <location>
        <begin position="24"/>
        <end position="43"/>
    </location>
</feature>
<dbReference type="InterPro" id="IPR050624">
    <property type="entry name" value="HTH-type_Tx_Regulator"/>
</dbReference>
<evidence type="ECO:0000256" key="2">
    <source>
        <dbReference type="PROSITE-ProRule" id="PRU00335"/>
    </source>
</evidence>
<keyword evidence="5" id="KW-1185">Reference proteome</keyword>
<dbReference type="PROSITE" id="PS50977">
    <property type="entry name" value="HTH_TETR_2"/>
    <property type="match status" value="1"/>
</dbReference>
<dbReference type="InterPro" id="IPR049149">
    <property type="entry name" value="TetR/AcrR_C"/>
</dbReference>
<evidence type="ECO:0000313" key="5">
    <source>
        <dbReference type="Proteomes" id="UP000574276"/>
    </source>
</evidence>
<dbReference type="AlphaFoldDB" id="A0A839K2S8"/>
<dbReference type="RefSeq" id="WP_228353814.1">
    <property type="nucleotide sequence ID" value="NZ_JACEGA010000001.1"/>
</dbReference>
<organism evidence="4 5">
    <name type="scientific">Variimorphobacter saccharofermentans</name>
    <dbReference type="NCBI Taxonomy" id="2755051"/>
    <lineage>
        <taxon>Bacteria</taxon>
        <taxon>Bacillati</taxon>
        <taxon>Bacillota</taxon>
        <taxon>Clostridia</taxon>
        <taxon>Lachnospirales</taxon>
        <taxon>Lachnospiraceae</taxon>
        <taxon>Variimorphobacter</taxon>
    </lineage>
</organism>
<dbReference type="InterPro" id="IPR009057">
    <property type="entry name" value="Homeodomain-like_sf"/>
</dbReference>
<accession>A0A839K2S8</accession>
<dbReference type="InterPro" id="IPR036271">
    <property type="entry name" value="Tet_transcr_reg_TetR-rel_C_sf"/>
</dbReference>
<dbReference type="Proteomes" id="UP000574276">
    <property type="component" value="Unassembled WGS sequence"/>
</dbReference>
<keyword evidence="1 2" id="KW-0238">DNA-binding</keyword>
<gene>
    <name evidence="4" type="ORF">H0486_15190</name>
</gene>
<dbReference type="EMBL" id="JACEGA010000001">
    <property type="protein sequence ID" value="MBB2184223.1"/>
    <property type="molecule type" value="Genomic_DNA"/>
</dbReference>
<evidence type="ECO:0000256" key="1">
    <source>
        <dbReference type="ARBA" id="ARBA00023125"/>
    </source>
</evidence>
<evidence type="ECO:0000313" key="4">
    <source>
        <dbReference type="EMBL" id="MBB2184223.1"/>
    </source>
</evidence>
<dbReference type="SUPFAM" id="SSF48498">
    <property type="entry name" value="Tetracyclin repressor-like, C-terminal domain"/>
    <property type="match status" value="1"/>
</dbReference>
<dbReference type="Pfam" id="PF21303">
    <property type="entry name" value="TetR_C_39"/>
    <property type="match status" value="1"/>
</dbReference>
<dbReference type="Gene3D" id="1.10.357.10">
    <property type="entry name" value="Tetracycline Repressor, domain 2"/>
    <property type="match status" value="1"/>
</dbReference>
<dbReference type="InterPro" id="IPR001647">
    <property type="entry name" value="HTH_TetR"/>
</dbReference>
<name>A0A839K2S8_9FIRM</name>
<dbReference type="PANTHER" id="PTHR43479:SF11">
    <property type="entry name" value="ACREF_ENVCD OPERON REPRESSOR-RELATED"/>
    <property type="match status" value="1"/>
</dbReference>
<protein>
    <submittedName>
        <fullName evidence="4">TetR/AcrR family transcriptional regulator</fullName>
    </submittedName>
</protein>
<sequence>MNKKELILNTMQELFKEGTAGTASVSDIAKRAGIAKGGLYYYFRSKEEVLDALVEREYENIIQNCNHIIDQSNGNALEKFALLMQTYKSSYVDPSLDAYLHMPQNAGIHQKSLAKILLSLSKIISHIIEQGINEGIFRCEYPLEYAEFILSVFTFLLDPGIFTWTSEQSFMKMKALADTLEKGLSAPSGSFSFLYMHM</sequence>
<dbReference type="PRINTS" id="PR00455">
    <property type="entry name" value="HTHTETR"/>
</dbReference>
<evidence type="ECO:0000259" key="3">
    <source>
        <dbReference type="PROSITE" id="PS50977"/>
    </source>
</evidence>